<keyword evidence="3" id="KW-1185">Reference proteome</keyword>
<dbReference type="InterPro" id="IPR052565">
    <property type="entry name" value="Glutaredoxin-like_YDR286C"/>
</dbReference>
<dbReference type="RefSeq" id="XP_004360584.1">
    <property type="nucleotide sequence ID" value="XM_004360527.1"/>
</dbReference>
<proteinExistence type="inferred from homology"/>
<protein>
    <recommendedName>
        <fullName evidence="1">Glutaredoxin-like protein</fullName>
    </recommendedName>
</protein>
<dbReference type="OrthoDB" id="429967at2759"/>
<evidence type="ECO:0000313" key="2">
    <source>
        <dbReference type="EMBL" id="EGG22733.1"/>
    </source>
</evidence>
<organism evidence="2 3">
    <name type="scientific">Cavenderia fasciculata</name>
    <name type="common">Slime mold</name>
    <name type="synonym">Dictyostelium fasciculatum</name>
    <dbReference type="NCBI Taxonomy" id="261658"/>
    <lineage>
        <taxon>Eukaryota</taxon>
        <taxon>Amoebozoa</taxon>
        <taxon>Evosea</taxon>
        <taxon>Eumycetozoa</taxon>
        <taxon>Dictyostelia</taxon>
        <taxon>Acytosteliales</taxon>
        <taxon>Cavenderiaceae</taxon>
        <taxon>Cavenderia</taxon>
    </lineage>
</organism>
<dbReference type="Pfam" id="PF05768">
    <property type="entry name" value="Glrx-like"/>
    <property type="match status" value="1"/>
</dbReference>
<dbReference type="Proteomes" id="UP000007797">
    <property type="component" value="Unassembled WGS sequence"/>
</dbReference>
<reference evidence="3" key="1">
    <citation type="journal article" date="2011" name="Genome Res.">
        <title>Phylogeny-wide analysis of social amoeba genomes highlights ancient origins for complex intercellular communication.</title>
        <authorList>
            <person name="Heidel A.J."/>
            <person name="Lawal H.M."/>
            <person name="Felder M."/>
            <person name="Schilde C."/>
            <person name="Helps N.R."/>
            <person name="Tunggal B."/>
            <person name="Rivero F."/>
            <person name="John U."/>
            <person name="Schleicher M."/>
            <person name="Eichinger L."/>
            <person name="Platzer M."/>
            <person name="Noegel A.A."/>
            <person name="Schaap P."/>
            <person name="Gloeckner G."/>
        </authorList>
    </citation>
    <scope>NUCLEOTIDE SEQUENCE [LARGE SCALE GENOMIC DNA]</scope>
    <source>
        <strain evidence="3">SH3</strain>
    </source>
</reference>
<dbReference type="PANTHER" id="PTHR33558:SF1">
    <property type="entry name" value="GLUTAREDOXIN-LIKE PROTEIN C5ORF63 HOMOLOG"/>
    <property type="match status" value="1"/>
</dbReference>
<dbReference type="Gene3D" id="3.40.30.10">
    <property type="entry name" value="Glutaredoxin"/>
    <property type="match status" value="1"/>
</dbReference>
<keyword evidence="1" id="KW-0813">Transport</keyword>
<dbReference type="KEGG" id="dfa:DFA_04863"/>
<dbReference type="InterPro" id="IPR008554">
    <property type="entry name" value="Glutaredoxin-like"/>
</dbReference>
<dbReference type="PANTHER" id="PTHR33558">
    <property type="entry name" value="GLUTAREDOXIN-LIKE PROTEIN C5ORF63 HOMOLOG"/>
    <property type="match status" value="1"/>
</dbReference>
<gene>
    <name evidence="2" type="ORF">DFA_04863</name>
</gene>
<name>F4PM30_CACFS</name>
<dbReference type="GeneID" id="14875305"/>
<dbReference type="EMBL" id="GL883008">
    <property type="protein sequence ID" value="EGG22733.1"/>
    <property type="molecule type" value="Genomic_DNA"/>
</dbReference>
<dbReference type="InterPro" id="IPR036249">
    <property type="entry name" value="Thioredoxin-like_sf"/>
</dbReference>
<sequence>MISSNRIIKSITNTIISTRQSSSSLSYIPNRRWTSSNNSNHNNNNNDVHLVFYTRPTCSLCLDAKEILYPIADEVNENKENIALNRKIVIDEINIDLPQHHQHHEKWKYDVPVGMIGSKIVFKHRINDLDKLFFDLDQYLNKPINNNYNDNNN</sequence>
<evidence type="ECO:0000313" key="3">
    <source>
        <dbReference type="Proteomes" id="UP000007797"/>
    </source>
</evidence>
<comment type="similarity">
    <text evidence="1">Belongs to the glutaredoxin family.</text>
</comment>
<keyword evidence="1" id="KW-0249">Electron transport</keyword>
<evidence type="ECO:0000256" key="1">
    <source>
        <dbReference type="RuleBase" id="RU363082"/>
    </source>
</evidence>
<accession>F4PM30</accession>
<dbReference type="AlphaFoldDB" id="F4PM30"/>
<dbReference type="SUPFAM" id="SSF52833">
    <property type="entry name" value="Thioredoxin-like"/>
    <property type="match status" value="1"/>
</dbReference>